<dbReference type="Pfam" id="PF13873">
    <property type="entry name" value="Myb_DNA-bind_5"/>
    <property type="match status" value="1"/>
</dbReference>
<comment type="function">
    <text evidence="6">Involved in transvection phenomena (= synapsis-dependent gene expression), where the synaptic pairing of chromosomes carrying genes with which zeste interacts influences the expression of these genes. Zeste binds to DNA and stimulates transcription from a nearby promoter.</text>
</comment>
<proteinExistence type="predicted"/>
<name>A0A1I8NJQ9_MUSDO</name>
<dbReference type="OrthoDB" id="6084504at2759"/>
<reference evidence="10" key="2">
    <citation type="submission" date="2025-04" db="UniProtKB">
        <authorList>
            <consortium name="RefSeq"/>
        </authorList>
    </citation>
    <scope>IDENTIFICATION</scope>
    <source>
        <strain evidence="10">Aabys</strain>
    </source>
</reference>
<dbReference type="Proteomes" id="UP001652621">
    <property type="component" value="Unplaced"/>
</dbReference>
<keyword evidence="5" id="KW-0804">Transcription</keyword>
<evidence type="ECO:0000313" key="8">
    <source>
        <dbReference type="EnsemblMetazoa" id="MDOA016279-PA"/>
    </source>
</evidence>
<dbReference type="AlphaFoldDB" id="A0A1I8NJQ9"/>
<dbReference type="InterPro" id="IPR028002">
    <property type="entry name" value="Myb_DNA-bind_5"/>
</dbReference>
<organism evidence="8">
    <name type="scientific">Musca domestica</name>
    <name type="common">House fly</name>
    <dbReference type="NCBI Taxonomy" id="7370"/>
    <lineage>
        <taxon>Eukaryota</taxon>
        <taxon>Metazoa</taxon>
        <taxon>Ecdysozoa</taxon>
        <taxon>Arthropoda</taxon>
        <taxon>Hexapoda</taxon>
        <taxon>Insecta</taxon>
        <taxon>Pterygota</taxon>
        <taxon>Neoptera</taxon>
        <taxon>Endopterygota</taxon>
        <taxon>Diptera</taxon>
        <taxon>Brachycera</taxon>
        <taxon>Muscomorpha</taxon>
        <taxon>Muscoidea</taxon>
        <taxon>Muscidae</taxon>
        <taxon>Musca</taxon>
    </lineage>
</organism>
<evidence type="ECO:0000313" key="10">
    <source>
        <dbReference type="RefSeq" id="XP_011295905.1"/>
    </source>
</evidence>
<gene>
    <name evidence="8" type="primary">105262469</name>
    <name evidence="10" type="synonym">LOC105262469</name>
</gene>
<evidence type="ECO:0000259" key="7">
    <source>
        <dbReference type="Pfam" id="PF13873"/>
    </source>
</evidence>
<keyword evidence="4" id="KW-0238">DNA-binding</keyword>
<evidence type="ECO:0000256" key="2">
    <source>
        <dbReference type="ARBA" id="ARBA00016807"/>
    </source>
</evidence>
<evidence type="ECO:0000256" key="4">
    <source>
        <dbReference type="ARBA" id="ARBA00023125"/>
    </source>
</evidence>
<evidence type="ECO:0000256" key="1">
    <source>
        <dbReference type="ARBA" id="ARBA00011764"/>
    </source>
</evidence>
<accession>A0A1I8NJQ9</accession>
<protein>
    <recommendedName>
        <fullName evidence="2">Regulatory protein zeste</fullName>
    </recommendedName>
</protein>
<evidence type="ECO:0000256" key="6">
    <source>
        <dbReference type="ARBA" id="ARBA00025466"/>
    </source>
</evidence>
<comment type="subunit">
    <text evidence="1">Self-associates forming complexes of several hundred monomers.</text>
</comment>
<dbReference type="GO" id="GO:0003677">
    <property type="term" value="F:DNA binding"/>
    <property type="evidence" value="ECO:0007669"/>
    <property type="project" value="UniProtKB-KW"/>
</dbReference>
<dbReference type="VEuPathDB" id="VectorBase:MDOA016279"/>
<keyword evidence="9" id="KW-1185">Reference proteome</keyword>
<evidence type="ECO:0000256" key="3">
    <source>
        <dbReference type="ARBA" id="ARBA00023015"/>
    </source>
</evidence>
<feature type="domain" description="Myb/SANT-like DNA-binding" evidence="7">
    <location>
        <begin position="38"/>
        <end position="111"/>
    </location>
</feature>
<dbReference type="VEuPathDB" id="VectorBase:MDOMA2_012807"/>
<keyword evidence="3" id="KW-0805">Transcription regulation</keyword>
<dbReference type="RefSeq" id="XP_011295905.1">
    <property type="nucleotide sequence ID" value="XM_011297603.2"/>
</dbReference>
<dbReference type="KEGG" id="mde:105262469"/>
<dbReference type="GeneID" id="105262469"/>
<sequence>MDTMATNTCDENSPAKGMLNAKICFLEKSKIAKEKRERQPNWTETEKQLLLSLTELHRSTLENKGSDTMTIKRKSQARDEIALHMKEAGYNRSKERLKQQFGRIRSANRAKEAMSKAKPLVVNTNLNMSANGCLKLAQSNQEYNEIKMNILQEELNIKNEIYCSTDDTCEEQDLNQLEEMCNTYGPELENVQHWGQDKRREHDISATPSSAGNYSVEHIKRTKSISSMEKSDFEHIRRPVKNENSFEIRGRRVSNISPIRLSGIRVPSTREGRLRQVHMYRIAVERERIRSLKEQQRRDRIIHRKDVQIQNLKLNILRNLCNQNKENQIL</sequence>
<reference evidence="8" key="1">
    <citation type="submission" date="2020-05" db="UniProtKB">
        <authorList>
            <consortium name="EnsemblMetazoa"/>
        </authorList>
    </citation>
    <scope>IDENTIFICATION</scope>
    <source>
        <strain evidence="8">Aabys</strain>
    </source>
</reference>
<evidence type="ECO:0000256" key="5">
    <source>
        <dbReference type="ARBA" id="ARBA00023163"/>
    </source>
</evidence>
<dbReference type="EnsemblMetazoa" id="MDOA016279-RA">
    <property type="protein sequence ID" value="MDOA016279-PA"/>
    <property type="gene ID" value="MDOA016279"/>
</dbReference>
<evidence type="ECO:0000313" key="9">
    <source>
        <dbReference type="Proteomes" id="UP001652621"/>
    </source>
</evidence>